<dbReference type="InterPro" id="IPR008555">
    <property type="entry name" value="SIKE"/>
</dbReference>
<sequence length="130" mass="14696">MDSDLIRLWGLIAELSDQLNSNRSIAASLQQQADALKGQAIHAGTGFALRRFNTDISKEQFESELERMNAQIMIENQKLQHENKQLSGLLKEYEQTLETVMNKFRTQAVRPRPILPPFCLLLVALTAGDN</sequence>
<proteinExistence type="inferred from homology"/>
<gene>
    <name evidence="4" type="ORF">BOTBODRAFT_260852</name>
</gene>
<keyword evidence="2 3" id="KW-0175">Coiled coil</keyword>
<keyword evidence="5" id="KW-1185">Reference proteome</keyword>
<comment type="similarity">
    <text evidence="1">Belongs to the SIKE family.</text>
</comment>
<dbReference type="Proteomes" id="UP000027195">
    <property type="component" value="Unassembled WGS sequence"/>
</dbReference>
<evidence type="ECO:0000256" key="1">
    <source>
        <dbReference type="ARBA" id="ARBA00005537"/>
    </source>
</evidence>
<dbReference type="InParanoid" id="A0A067MKT1"/>
<dbReference type="AlphaFoldDB" id="A0A067MKT1"/>
<dbReference type="PANTHER" id="PTHR39472:SF1">
    <property type="entry name" value="EXPRESSED PROTEIN"/>
    <property type="match status" value="1"/>
</dbReference>
<dbReference type="PANTHER" id="PTHR39472">
    <property type="entry name" value="EXPRESSED PROTEIN"/>
    <property type="match status" value="1"/>
</dbReference>
<accession>A0A067MKT1</accession>
<name>A0A067MKT1_BOTB1</name>
<evidence type="ECO:0000313" key="5">
    <source>
        <dbReference type="Proteomes" id="UP000027195"/>
    </source>
</evidence>
<dbReference type="Pfam" id="PF05769">
    <property type="entry name" value="SIKE"/>
    <property type="match status" value="1"/>
</dbReference>
<dbReference type="HOGENOM" id="CLU_159485_0_0_1"/>
<evidence type="ECO:0000256" key="3">
    <source>
        <dbReference type="SAM" id="Coils"/>
    </source>
</evidence>
<reference evidence="5" key="1">
    <citation type="journal article" date="2014" name="Proc. Natl. Acad. Sci. U.S.A.">
        <title>Extensive sampling of basidiomycete genomes demonstrates inadequacy of the white-rot/brown-rot paradigm for wood decay fungi.</title>
        <authorList>
            <person name="Riley R."/>
            <person name="Salamov A.A."/>
            <person name="Brown D.W."/>
            <person name="Nagy L.G."/>
            <person name="Floudas D."/>
            <person name="Held B.W."/>
            <person name="Levasseur A."/>
            <person name="Lombard V."/>
            <person name="Morin E."/>
            <person name="Otillar R."/>
            <person name="Lindquist E.A."/>
            <person name="Sun H."/>
            <person name="LaButti K.M."/>
            <person name="Schmutz J."/>
            <person name="Jabbour D."/>
            <person name="Luo H."/>
            <person name="Baker S.E."/>
            <person name="Pisabarro A.G."/>
            <person name="Walton J.D."/>
            <person name="Blanchette R.A."/>
            <person name="Henrissat B."/>
            <person name="Martin F."/>
            <person name="Cullen D."/>
            <person name="Hibbett D.S."/>
            <person name="Grigoriev I.V."/>
        </authorList>
    </citation>
    <scope>NUCLEOTIDE SEQUENCE [LARGE SCALE GENOMIC DNA]</scope>
    <source>
        <strain evidence="5">FD-172 SS1</strain>
    </source>
</reference>
<evidence type="ECO:0000256" key="2">
    <source>
        <dbReference type="ARBA" id="ARBA00023054"/>
    </source>
</evidence>
<dbReference type="EMBL" id="KL198028">
    <property type="protein sequence ID" value="KDQ16348.1"/>
    <property type="molecule type" value="Genomic_DNA"/>
</dbReference>
<protein>
    <submittedName>
        <fullName evidence="4">Uncharacterized protein</fullName>
    </submittedName>
</protein>
<dbReference type="OrthoDB" id="21214at2759"/>
<feature type="coiled-coil region" evidence="3">
    <location>
        <begin position="58"/>
        <end position="103"/>
    </location>
</feature>
<organism evidence="4 5">
    <name type="scientific">Botryobasidium botryosum (strain FD-172 SS1)</name>
    <dbReference type="NCBI Taxonomy" id="930990"/>
    <lineage>
        <taxon>Eukaryota</taxon>
        <taxon>Fungi</taxon>
        <taxon>Dikarya</taxon>
        <taxon>Basidiomycota</taxon>
        <taxon>Agaricomycotina</taxon>
        <taxon>Agaricomycetes</taxon>
        <taxon>Cantharellales</taxon>
        <taxon>Botryobasidiaceae</taxon>
        <taxon>Botryobasidium</taxon>
    </lineage>
</organism>
<evidence type="ECO:0000313" key="4">
    <source>
        <dbReference type="EMBL" id="KDQ16348.1"/>
    </source>
</evidence>